<name>A0ABP9R756_9PSEU</name>
<comment type="caution">
    <text evidence="2">The sequence shown here is derived from an EMBL/GenBank/DDBJ whole genome shotgun (WGS) entry which is preliminary data.</text>
</comment>
<dbReference type="CDD" id="cd07043">
    <property type="entry name" value="STAS_anti-anti-sigma_factors"/>
    <property type="match status" value="1"/>
</dbReference>
<dbReference type="SUPFAM" id="SSF52091">
    <property type="entry name" value="SpoIIaa-like"/>
    <property type="match status" value="1"/>
</dbReference>
<dbReference type="EMBL" id="BAABJP010000051">
    <property type="protein sequence ID" value="GAA5172620.1"/>
    <property type="molecule type" value="Genomic_DNA"/>
</dbReference>
<sequence>MSEHAEVRRPPSGEPPLTVEMRAQRGAIVVAVRGAVDTLTAPRFSAAMNGALHAAAARRVVVDLRGVTHLGSAGLTALDHAARQAKRRREPLRIVVEHNQCVRPPIQITERDEVLIVCHDLDEALTI</sequence>
<dbReference type="InterPro" id="IPR002645">
    <property type="entry name" value="STAS_dom"/>
</dbReference>
<dbReference type="Pfam" id="PF01740">
    <property type="entry name" value="STAS"/>
    <property type="match status" value="1"/>
</dbReference>
<dbReference type="Gene3D" id="3.30.750.24">
    <property type="entry name" value="STAS domain"/>
    <property type="match status" value="1"/>
</dbReference>
<accession>A0ABP9R756</accession>
<proteinExistence type="predicted"/>
<dbReference type="Proteomes" id="UP001428817">
    <property type="component" value="Unassembled WGS sequence"/>
</dbReference>
<evidence type="ECO:0000259" key="1">
    <source>
        <dbReference type="PROSITE" id="PS50801"/>
    </source>
</evidence>
<dbReference type="PROSITE" id="PS50801">
    <property type="entry name" value="STAS"/>
    <property type="match status" value="1"/>
</dbReference>
<reference evidence="3" key="1">
    <citation type="journal article" date="2019" name="Int. J. Syst. Evol. Microbiol.">
        <title>The Global Catalogue of Microorganisms (GCM) 10K type strain sequencing project: providing services to taxonomists for standard genome sequencing and annotation.</title>
        <authorList>
            <consortium name="The Broad Institute Genomics Platform"/>
            <consortium name="The Broad Institute Genome Sequencing Center for Infectious Disease"/>
            <person name="Wu L."/>
            <person name="Ma J."/>
        </authorList>
    </citation>
    <scope>NUCLEOTIDE SEQUENCE [LARGE SCALE GENOMIC DNA]</scope>
    <source>
        <strain evidence="3">JCM 18303</strain>
    </source>
</reference>
<gene>
    <name evidence="2" type="ORF">GCM10023321_72760</name>
</gene>
<dbReference type="RefSeq" id="WP_185065234.1">
    <property type="nucleotide sequence ID" value="NZ_BAABJP010000051.1"/>
</dbReference>
<dbReference type="PANTHER" id="PTHR33495">
    <property type="entry name" value="ANTI-SIGMA FACTOR ANTAGONIST TM_1081-RELATED-RELATED"/>
    <property type="match status" value="1"/>
</dbReference>
<protein>
    <recommendedName>
        <fullName evidence="1">STAS domain-containing protein</fullName>
    </recommendedName>
</protein>
<feature type="domain" description="STAS" evidence="1">
    <location>
        <begin position="17"/>
        <end position="95"/>
    </location>
</feature>
<evidence type="ECO:0000313" key="2">
    <source>
        <dbReference type="EMBL" id="GAA5172620.1"/>
    </source>
</evidence>
<organism evidence="2 3">
    <name type="scientific">Pseudonocardia eucalypti</name>
    <dbReference type="NCBI Taxonomy" id="648755"/>
    <lineage>
        <taxon>Bacteria</taxon>
        <taxon>Bacillati</taxon>
        <taxon>Actinomycetota</taxon>
        <taxon>Actinomycetes</taxon>
        <taxon>Pseudonocardiales</taxon>
        <taxon>Pseudonocardiaceae</taxon>
        <taxon>Pseudonocardia</taxon>
    </lineage>
</organism>
<dbReference type="InterPro" id="IPR036513">
    <property type="entry name" value="STAS_dom_sf"/>
</dbReference>
<evidence type="ECO:0000313" key="3">
    <source>
        <dbReference type="Proteomes" id="UP001428817"/>
    </source>
</evidence>
<keyword evidence="3" id="KW-1185">Reference proteome</keyword>
<dbReference type="PANTHER" id="PTHR33495:SF2">
    <property type="entry name" value="ANTI-SIGMA FACTOR ANTAGONIST TM_1081-RELATED"/>
    <property type="match status" value="1"/>
</dbReference>